<protein>
    <submittedName>
        <fullName evidence="1">Uncharacterized protein</fullName>
    </submittedName>
</protein>
<keyword evidence="2" id="KW-1185">Reference proteome</keyword>
<sequence length="139" mass="15594">MRRSGPFRGDVPSPEKSLHFWHNNFGKRSIVVDLDKPNGQEAFVQLASATEAVLSLRERGLFHHRGSDRFRTLDSLKLNSRAACGTVGGQQVVIFCKMTECAHSGFCNGRAREYIDVRLRYRSSDKTRSEGPDGPDIAR</sequence>
<evidence type="ECO:0000313" key="1">
    <source>
        <dbReference type="EMBL" id="GEP61858.1"/>
    </source>
</evidence>
<dbReference type="AlphaFoldDB" id="A0A512NSB5"/>
<gene>
    <name evidence="1" type="ORF">RSO01_90240</name>
</gene>
<dbReference type="InterPro" id="IPR023606">
    <property type="entry name" value="CoA-Trfase_III_dom_1_sf"/>
</dbReference>
<comment type="caution">
    <text evidence="1">The sequence shown here is derived from an EMBL/GenBank/DDBJ whole genome shotgun (WGS) entry which is preliminary data.</text>
</comment>
<dbReference type="EMBL" id="BKAJ01000265">
    <property type="protein sequence ID" value="GEP61858.1"/>
    <property type="molecule type" value="Genomic_DNA"/>
</dbReference>
<dbReference type="Proteomes" id="UP000321058">
    <property type="component" value="Unassembled WGS sequence"/>
</dbReference>
<proteinExistence type="predicted"/>
<accession>A0A512NSB5</accession>
<name>A0A512NSB5_9HYPH</name>
<dbReference type="SUPFAM" id="SSF89796">
    <property type="entry name" value="CoA-transferase family III (CaiB/BaiF)"/>
    <property type="match status" value="1"/>
</dbReference>
<reference evidence="1 2" key="1">
    <citation type="submission" date="2019-07" db="EMBL/GenBank/DDBJ databases">
        <title>Whole genome shotgun sequence of Reyranella soli NBRC 108950.</title>
        <authorList>
            <person name="Hosoyama A."/>
            <person name="Uohara A."/>
            <person name="Ohji S."/>
            <person name="Ichikawa N."/>
        </authorList>
    </citation>
    <scope>NUCLEOTIDE SEQUENCE [LARGE SCALE GENOMIC DNA]</scope>
    <source>
        <strain evidence="1 2">NBRC 108950</strain>
    </source>
</reference>
<organism evidence="1 2">
    <name type="scientific">Reyranella soli</name>
    <dbReference type="NCBI Taxonomy" id="1230389"/>
    <lineage>
        <taxon>Bacteria</taxon>
        <taxon>Pseudomonadati</taxon>
        <taxon>Pseudomonadota</taxon>
        <taxon>Alphaproteobacteria</taxon>
        <taxon>Hyphomicrobiales</taxon>
        <taxon>Reyranellaceae</taxon>
        <taxon>Reyranella</taxon>
    </lineage>
</organism>
<evidence type="ECO:0000313" key="2">
    <source>
        <dbReference type="Proteomes" id="UP000321058"/>
    </source>
</evidence>
<dbReference type="Gene3D" id="3.40.50.10540">
    <property type="entry name" value="Crotonobetainyl-coa:carnitine coa-transferase, domain 1"/>
    <property type="match status" value="1"/>
</dbReference>